<keyword evidence="4 5" id="KW-0720">Serine protease</keyword>
<dbReference type="SMART" id="SM00228">
    <property type="entry name" value="PDZ"/>
    <property type="match status" value="1"/>
</dbReference>
<name>A0A6P1QWG9_9FLAO</name>
<dbReference type="Gene3D" id="3.90.226.10">
    <property type="entry name" value="2-enoyl-CoA Hydratase, Chain A, domain 1"/>
    <property type="match status" value="1"/>
</dbReference>
<dbReference type="GO" id="GO:0008236">
    <property type="term" value="F:serine-type peptidase activity"/>
    <property type="evidence" value="ECO:0007669"/>
    <property type="project" value="UniProtKB-KW"/>
</dbReference>
<dbReference type="AlphaFoldDB" id="A0A6P1QWG9"/>
<dbReference type="Pfam" id="PF03572">
    <property type="entry name" value="Peptidase_S41"/>
    <property type="match status" value="1"/>
</dbReference>
<evidence type="ECO:0000256" key="4">
    <source>
        <dbReference type="ARBA" id="ARBA00022825"/>
    </source>
</evidence>
<dbReference type="GO" id="GO:0004175">
    <property type="term" value="F:endopeptidase activity"/>
    <property type="evidence" value="ECO:0007669"/>
    <property type="project" value="TreeGrafter"/>
</dbReference>
<dbReference type="InterPro" id="IPR004447">
    <property type="entry name" value="Peptidase_S41A"/>
</dbReference>
<comment type="similarity">
    <text evidence="1 5">Belongs to the peptidase S41A family.</text>
</comment>
<protein>
    <submittedName>
        <fullName evidence="6">Tail-specific protease</fullName>
    </submittedName>
</protein>
<keyword evidence="3 5" id="KW-0378">Hydrolase</keyword>
<evidence type="ECO:0000256" key="5">
    <source>
        <dbReference type="RuleBase" id="RU004404"/>
    </source>
</evidence>
<dbReference type="SUPFAM" id="SSF50156">
    <property type="entry name" value="PDZ domain-like"/>
    <property type="match status" value="1"/>
</dbReference>
<accession>A0A6P1QWG9</accession>
<dbReference type="PANTHER" id="PTHR32060:SF22">
    <property type="entry name" value="CARBOXYL-TERMINAL-PROCESSING PEPTIDASE 3, CHLOROPLASTIC"/>
    <property type="match status" value="1"/>
</dbReference>
<dbReference type="GO" id="GO:0030288">
    <property type="term" value="C:outer membrane-bounded periplasmic space"/>
    <property type="evidence" value="ECO:0007669"/>
    <property type="project" value="TreeGrafter"/>
</dbReference>
<dbReference type="GO" id="GO:0006508">
    <property type="term" value="P:proteolysis"/>
    <property type="evidence" value="ECO:0007669"/>
    <property type="project" value="UniProtKB-KW"/>
</dbReference>
<dbReference type="RefSeq" id="WP_160224090.1">
    <property type="nucleotide sequence ID" value="NZ_CP029149.1"/>
</dbReference>
<evidence type="ECO:0000313" key="6">
    <source>
        <dbReference type="EMBL" id="QHN65201.1"/>
    </source>
</evidence>
<gene>
    <name evidence="6" type="ORF">DBX24_04470</name>
</gene>
<dbReference type="InterPro" id="IPR040573">
    <property type="entry name" value="TSP_N"/>
</dbReference>
<dbReference type="Pfam" id="PF17804">
    <property type="entry name" value="TSP_NTD"/>
    <property type="match status" value="1"/>
</dbReference>
<dbReference type="KEGG" id="bcad:DBX24_04470"/>
<dbReference type="InterPro" id="IPR020992">
    <property type="entry name" value="Tail_Prtase_C"/>
</dbReference>
<evidence type="ECO:0000256" key="2">
    <source>
        <dbReference type="ARBA" id="ARBA00022670"/>
    </source>
</evidence>
<evidence type="ECO:0000313" key="7">
    <source>
        <dbReference type="Proteomes" id="UP000464318"/>
    </source>
</evidence>
<dbReference type="PANTHER" id="PTHR32060">
    <property type="entry name" value="TAIL-SPECIFIC PROTEASE"/>
    <property type="match status" value="1"/>
</dbReference>
<evidence type="ECO:0000256" key="3">
    <source>
        <dbReference type="ARBA" id="ARBA00022801"/>
    </source>
</evidence>
<dbReference type="Gene3D" id="2.30.42.10">
    <property type="match status" value="1"/>
</dbReference>
<evidence type="ECO:0000256" key="1">
    <source>
        <dbReference type="ARBA" id="ARBA00009179"/>
    </source>
</evidence>
<organism evidence="6 7">
    <name type="scientific">Bergeyella cardium</name>
    <dbReference type="NCBI Taxonomy" id="1585976"/>
    <lineage>
        <taxon>Bacteria</taxon>
        <taxon>Pseudomonadati</taxon>
        <taxon>Bacteroidota</taxon>
        <taxon>Flavobacteriia</taxon>
        <taxon>Flavobacteriales</taxon>
        <taxon>Weeksellaceae</taxon>
        <taxon>Bergeyella</taxon>
    </lineage>
</organism>
<proteinExistence type="inferred from homology"/>
<dbReference type="PROSITE" id="PS50106">
    <property type="entry name" value="PDZ"/>
    <property type="match status" value="1"/>
</dbReference>
<reference evidence="6 7" key="1">
    <citation type="submission" date="2018-04" db="EMBL/GenBank/DDBJ databases">
        <title>Characteristic and Complete Genome Sequencing of A Novel Member of Infective Endocarditis Causative Bacteria: Bergeyella cardium QL-PH.</title>
        <authorList>
            <person name="Pan H."/>
            <person name="Sun E."/>
            <person name="Zhang Y."/>
        </authorList>
    </citation>
    <scope>NUCLEOTIDE SEQUENCE [LARGE SCALE GENOMIC DNA]</scope>
    <source>
        <strain evidence="6 7">HPQL</strain>
    </source>
</reference>
<dbReference type="InterPro" id="IPR001478">
    <property type="entry name" value="PDZ"/>
</dbReference>
<dbReference type="OrthoDB" id="9812068at2"/>
<dbReference type="InterPro" id="IPR036034">
    <property type="entry name" value="PDZ_sf"/>
</dbReference>
<dbReference type="Pfam" id="PF11818">
    <property type="entry name" value="DUF3340"/>
    <property type="match status" value="1"/>
</dbReference>
<dbReference type="InterPro" id="IPR029045">
    <property type="entry name" value="ClpP/crotonase-like_dom_sf"/>
</dbReference>
<sequence length="711" mass="81981">MNFIKKLRLNKLLLFLPLTTLIFCFNSPKNDDDKMRTIMVSVMNTLQYWHYSPKPINDAYSREVYNKYLEMIDPGKRFFMKEDISEFNQHKDKLDDYFKTGNLAFYKLSTDRLYQRVDEVDKITQEILKNPINLNENDVYILDSKKKNYPANKQELYNEWKKYIKFNILQEMETLTAKEEAQQKKKDSVIANKLLDTINVKKLSPQEKLTKATDEVKDYISQYFIRFKKRKRMNWFTVYMNAHTEVFDPHTSYFSPTNKEDFDASFKGEIIGIGAIIQEKKGNLFLGELTIGAPAWKSKQLTAGDKILKVKSKPSAEAVNVSGMLVDEAVRLIRGELGTKVTLTVEKKDKSIKEVTLIREKVSIEDTFARSIIVNAPNGKKYGLINLPSFNADFENKKGRNASDDIKAEILKLKKQNIEGIILDLRNNGGGSLTEVGDIMGLFMKSGAFVQVKDGEGKTETYKSKSIDPIWTGDLIIMQNEFSASASEILAGQMQDYGRAIILGSPQSFGKGTVQTFVDLNRFLNSSDDFGSLKLTIQKFYRVTGESTQRKGIEADIKMKDFFSYAEIGERFDDYALAWDKISPTPFKKVNEIDLETLSKASSKRIDANKTYQLLMESSKWKEAMDKEESITLNQKKFDQLMKTRKAQIEKFNSLDKFRNGLTFSIFPEEIEREKKDEAFKKKTENWIKNLQKDLFVEEAIHIITDMQKAK</sequence>
<dbReference type="NCBIfam" id="TIGR00225">
    <property type="entry name" value="prc"/>
    <property type="match status" value="1"/>
</dbReference>
<keyword evidence="7" id="KW-1185">Reference proteome</keyword>
<keyword evidence="2 5" id="KW-0645">Protease</keyword>
<dbReference type="EMBL" id="CP029149">
    <property type="protein sequence ID" value="QHN65201.1"/>
    <property type="molecule type" value="Genomic_DNA"/>
</dbReference>
<dbReference type="GO" id="GO:0007165">
    <property type="term" value="P:signal transduction"/>
    <property type="evidence" value="ECO:0007669"/>
    <property type="project" value="TreeGrafter"/>
</dbReference>
<dbReference type="Proteomes" id="UP000464318">
    <property type="component" value="Chromosome"/>
</dbReference>
<dbReference type="InterPro" id="IPR005151">
    <property type="entry name" value="Tail-specific_protease"/>
</dbReference>
<dbReference type="SUPFAM" id="SSF52096">
    <property type="entry name" value="ClpP/crotonase"/>
    <property type="match status" value="1"/>
</dbReference>
<dbReference type="SMART" id="SM00245">
    <property type="entry name" value="TSPc"/>
    <property type="match status" value="1"/>
</dbReference>
<dbReference type="CDD" id="cd07560">
    <property type="entry name" value="Peptidase_S41_CPP"/>
    <property type="match status" value="1"/>
</dbReference>